<evidence type="ECO:0000313" key="1">
    <source>
        <dbReference type="Proteomes" id="UP000050741"/>
    </source>
</evidence>
<reference evidence="2" key="2">
    <citation type="submission" date="2016-06" db="UniProtKB">
        <authorList>
            <consortium name="WormBaseParasite"/>
        </authorList>
    </citation>
    <scope>IDENTIFICATION</scope>
</reference>
<protein>
    <submittedName>
        <fullName evidence="2">Polycystin-1</fullName>
    </submittedName>
</protein>
<reference evidence="1" key="1">
    <citation type="submission" date="2014-05" db="EMBL/GenBank/DDBJ databases">
        <title>The genome and life-stage specific transcriptomes of Globodera pallida elucidate key aspects of plant parasitism by a cyst nematode.</title>
        <authorList>
            <person name="Cotton J.A."/>
            <person name="Lilley C.J."/>
            <person name="Jones L.M."/>
            <person name="Kikuchi T."/>
            <person name="Reid A.J."/>
            <person name="Thorpe P."/>
            <person name="Tsai I.J."/>
            <person name="Beasley H."/>
            <person name="Blok V."/>
            <person name="Cock P.J.A."/>
            <person name="Van den Akker S.E."/>
            <person name="Holroyd N."/>
            <person name="Hunt M."/>
            <person name="Mantelin S."/>
            <person name="Naghra H."/>
            <person name="Pain A."/>
            <person name="Palomares-Rius J.E."/>
            <person name="Zarowiecki M."/>
            <person name="Berriman M."/>
            <person name="Jones J.T."/>
            <person name="Urwin P.E."/>
        </authorList>
    </citation>
    <scope>NUCLEOTIDE SEQUENCE [LARGE SCALE GENOMIC DNA]</scope>
    <source>
        <strain evidence="1">Lindley</strain>
    </source>
</reference>
<organism evidence="1 2">
    <name type="scientific">Globodera pallida</name>
    <name type="common">Potato cyst nematode worm</name>
    <name type="synonym">Heterodera pallida</name>
    <dbReference type="NCBI Taxonomy" id="36090"/>
    <lineage>
        <taxon>Eukaryota</taxon>
        <taxon>Metazoa</taxon>
        <taxon>Ecdysozoa</taxon>
        <taxon>Nematoda</taxon>
        <taxon>Chromadorea</taxon>
        <taxon>Rhabditida</taxon>
        <taxon>Tylenchina</taxon>
        <taxon>Tylenchomorpha</taxon>
        <taxon>Tylenchoidea</taxon>
        <taxon>Heteroderidae</taxon>
        <taxon>Heteroderinae</taxon>
        <taxon>Globodera</taxon>
    </lineage>
</organism>
<name>A0A183CE68_GLOPA</name>
<dbReference type="WBParaSite" id="GPLIN_001117200">
    <property type="protein sequence ID" value="GPLIN_001117200"/>
    <property type="gene ID" value="GPLIN_001117200"/>
</dbReference>
<dbReference type="Proteomes" id="UP000050741">
    <property type="component" value="Unassembled WGS sequence"/>
</dbReference>
<accession>A0A183CE68</accession>
<dbReference type="AlphaFoldDB" id="A0A183CE68"/>
<proteinExistence type="predicted"/>
<sequence>MLKKFGCVNSDKRFYNQIDEFLVVYPIRHFNDEYYETCQHNSQCPDFMSCNKAKMCTCNIGLSFSHSLSKCERSKEVFVDFTVEGPYSVDLSVGWVEFKAVVRDVWKGVNWTFSWIVIDGMDNARFAGMDGPSLNLTKLKAGFVRLTLSVSNATSEGHMSHNLTITDESKYSVRIVECERRANAEFIRLWLPLDKKLKLSGDSAEIVSNKWVRIDHTLNPVDISVAFLGGRSSNATVKIFVQDRPKVPVINIRNETVRLPADSVMLKAQILNNSVDVFVNFTWEQIEGPFQVELANRHLLSPSIVGQIGIPGLYVFRVRGITIAEDIADAQLFLNVLPEKNVRLRPVVLGDNVSVFFPLKYVVLEPMLWRNIDTFTWEPGNDVPAVMVRIFR</sequence>
<keyword evidence="1" id="KW-1185">Reference proteome</keyword>
<dbReference type="Pfam" id="PF22352">
    <property type="entry name" value="K319L-like_PKD"/>
    <property type="match status" value="1"/>
</dbReference>
<evidence type="ECO:0000313" key="2">
    <source>
        <dbReference type="WBParaSite" id="GPLIN_001117200"/>
    </source>
</evidence>